<dbReference type="PROSITE" id="PS50181">
    <property type="entry name" value="FBOX"/>
    <property type="match status" value="1"/>
</dbReference>
<reference evidence="3" key="1">
    <citation type="journal article" date="2012" name="Science">
        <title>The Paleozoic origin of enzymatic lignin decomposition reconstructed from 31 fungal genomes.</title>
        <authorList>
            <person name="Floudas D."/>
            <person name="Binder M."/>
            <person name="Riley R."/>
            <person name="Barry K."/>
            <person name="Blanchette R.A."/>
            <person name="Henrissat B."/>
            <person name="Martinez A.T."/>
            <person name="Otillar R."/>
            <person name="Spatafora J.W."/>
            <person name="Yadav J.S."/>
            <person name="Aerts A."/>
            <person name="Benoit I."/>
            <person name="Boyd A."/>
            <person name="Carlson A."/>
            <person name="Copeland A."/>
            <person name="Coutinho P.M."/>
            <person name="de Vries R.P."/>
            <person name="Ferreira P."/>
            <person name="Findley K."/>
            <person name="Foster B."/>
            <person name="Gaskell J."/>
            <person name="Glotzer D."/>
            <person name="Gorecki P."/>
            <person name="Heitman J."/>
            <person name="Hesse C."/>
            <person name="Hori C."/>
            <person name="Igarashi K."/>
            <person name="Jurgens J.A."/>
            <person name="Kallen N."/>
            <person name="Kersten P."/>
            <person name="Kohler A."/>
            <person name="Kuees U."/>
            <person name="Kumar T.K.A."/>
            <person name="Kuo A."/>
            <person name="LaButti K."/>
            <person name="Larrondo L.F."/>
            <person name="Lindquist E."/>
            <person name="Ling A."/>
            <person name="Lombard V."/>
            <person name="Lucas S."/>
            <person name="Lundell T."/>
            <person name="Martin R."/>
            <person name="McLaughlin D.J."/>
            <person name="Morgenstern I."/>
            <person name="Morin E."/>
            <person name="Murat C."/>
            <person name="Nagy L.G."/>
            <person name="Nolan M."/>
            <person name="Ohm R.A."/>
            <person name="Patyshakuliyeva A."/>
            <person name="Rokas A."/>
            <person name="Ruiz-Duenas F.J."/>
            <person name="Sabat G."/>
            <person name="Salamov A."/>
            <person name="Samejima M."/>
            <person name="Schmutz J."/>
            <person name="Slot J.C."/>
            <person name="St John F."/>
            <person name="Stenlid J."/>
            <person name="Sun H."/>
            <person name="Sun S."/>
            <person name="Syed K."/>
            <person name="Tsang A."/>
            <person name="Wiebenga A."/>
            <person name="Young D."/>
            <person name="Pisabarro A."/>
            <person name="Eastwood D.C."/>
            <person name="Martin F."/>
            <person name="Cullen D."/>
            <person name="Grigoriev I.V."/>
            <person name="Hibbett D.S."/>
        </authorList>
    </citation>
    <scope>NUCLEOTIDE SEQUENCE [LARGE SCALE GENOMIC DNA]</scope>
    <source>
        <strain evidence="3">TFB10046</strain>
    </source>
</reference>
<evidence type="ECO:0000313" key="2">
    <source>
        <dbReference type="EMBL" id="EJD37657.1"/>
    </source>
</evidence>
<keyword evidence="3" id="KW-1185">Reference proteome</keyword>
<dbReference type="Proteomes" id="UP000006514">
    <property type="component" value="Unassembled WGS sequence"/>
</dbReference>
<proteinExistence type="predicted"/>
<dbReference type="EMBL" id="JH687837">
    <property type="protein sequence ID" value="EJD37657.1"/>
    <property type="molecule type" value="Genomic_DNA"/>
</dbReference>
<dbReference type="InParanoid" id="J0D072"/>
<organism evidence="2 3">
    <name type="scientific">Auricularia subglabra (strain TFB-10046 / SS5)</name>
    <name type="common">White-rot fungus</name>
    <name type="synonym">Auricularia delicata (strain TFB10046)</name>
    <dbReference type="NCBI Taxonomy" id="717982"/>
    <lineage>
        <taxon>Eukaryota</taxon>
        <taxon>Fungi</taxon>
        <taxon>Dikarya</taxon>
        <taxon>Basidiomycota</taxon>
        <taxon>Agaricomycotina</taxon>
        <taxon>Agaricomycetes</taxon>
        <taxon>Auriculariales</taxon>
        <taxon>Auriculariaceae</taxon>
        <taxon>Auricularia</taxon>
    </lineage>
</organism>
<dbReference type="InterPro" id="IPR001810">
    <property type="entry name" value="F-box_dom"/>
</dbReference>
<accession>J0D072</accession>
<dbReference type="InterPro" id="IPR036047">
    <property type="entry name" value="F-box-like_dom_sf"/>
</dbReference>
<name>J0D072_AURST</name>
<gene>
    <name evidence="2" type="ORF">AURDEDRAFT_188026</name>
</gene>
<feature type="domain" description="F-box" evidence="1">
    <location>
        <begin position="14"/>
        <end position="61"/>
    </location>
</feature>
<dbReference type="KEGG" id="adl:AURDEDRAFT_188026"/>
<protein>
    <recommendedName>
        <fullName evidence="1">F-box domain-containing protein</fullName>
    </recommendedName>
</protein>
<sequence>MRWTIFERRSRSESSPLFKLPDDLLPGVLDLLSASDLAALSGTARCLREPCTSALYTYIRLDSYDALRMLVCTLESRPSLGLLTRSFAESTSRPFLFVEPQPEMLVRILRLMPHLRALSLASPIDVVTPDLGIVLQALVDLETLRLGDATPETIAILEHILPVRTLSLRQFSVGWSVSDAHCNYTALATYLLRTRDVLSTLEVDGMLLEPVMRAYPDAQWPNVRRLIVHECAHTTRTRVSAAFPAASSNLSECLGRYGACTSRAATWATSRIVEPKAPKSPHFFQGPLVWISLGALLGMLLRT</sequence>
<dbReference type="AlphaFoldDB" id="J0D072"/>
<dbReference type="SUPFAM" id="SSF81383">
    <property type="entry name" value="F-box domain"/>
    <property type="match status" value="1"/>
</dbReference>
<dbReference type="OrthoDB" id="10649770at2759"/>
<evidence type="ECO:0000259" key="1">
    <source>
        <dbReference type="PROSITE" id="PS50181"/>
    </source>
</evidence>
<evidence type="ECO:0000313" key="3">
    <source>
        <dbReference type="Proteomes" id="UP000006514"/>
    </source>
</evidence>